<dbReference type="PROSITE" id="PS50006">
    <property type="entry name" value="FHA_DOMAIN"/>
    <property type="match status" value="1"/>
</dbReference>
<dbReference type="EMBL" id="CAFABA010000020">
    <property type="protein sequence ID" value="CAB4821453.1"/>
    <property type="molecule type" value="Genomic_DNA"/>
</dbReference>
<dbReference type="InterPro" id="IPR000253">
    <property type="entry name" value="FHA_dom"/>
</dbReference>
<organism evidence="2">
    <name type="scientific">freshwater metagenome</name>
    <dbReference type="NCBI Taxonomy" id="449393"/>
    <lineage>
        <taxon>unclassified sequences</taxon>
        <taxon>metagenomes</taxon>
        <taxon>ecological metagenomes</taxon>
    </lineage>
</organism>
<dbReference type="PANTHER" id="PTHR23308">
    <property type="entry name" value="NUCLEAR INHIBITOR OF PROTEIN PHOSPHATASE-1"/>
    <property type="match status" value="1"/>
</dbReference>
<gene>
    <name evidence="2" type="ORF">UFOPK2754_01089</name>
    <name evidence="3" type="ORF">UFOPK3139_00732</name>
    <name evidence="4" type="ORF">UFOPK3967_00971</name>
</gene>
<dbReference type="InterPro" id="IPR008984">
    <property type="entry name" value="SMAD_FHA_dom_sf"/>
</dbReference>
<name>A0A6J6SYJ1_9ZZZZ</name>
<evidence type="ECO:0000259" key="1">
    <source>
        <dbReference type="PROSITE" id="PS50006"/>
    </source>
</evidence>
<feature type="domain" description="FHA" evidence="1">
    <location>
        <begin position="106"/>
        <end position="155"/>
    </location>
</feature>
<dbReference type="SMART" id="SM00240">
    <property type="entry name" value="FHA"/>
    <property type="match status" value="1"/>
</dbReference>
<dbReference type="EMBL" id="CAFBOS010000045">
    <property type="protein sequence ID" value="CAB4990481.1"/>
    <property type="molecule type" value="Genomic_DNA"/>
</dbReference>
<sequence length="177" mass="18895">MSEQLLAVLRLCVLGLVYLFFLRVLRAVWVEVHGPRRVRAPKPAAVVVPVPVGLPMSGPAPAGSTTILATSSPSHPSPGATRRVASLRVIEPVMFAGQTFGLADETTLGRAPGCLVQLDDTYVSQVHARISRSGEEYLVEDLGSTNGTYVNRSKVAAPTPLREGDRLQVGNVVMELV</sequence>
<reference evidence="2" key="1">
    <citation type="submission" date="2020-05" db="EMBL/GenBank/DDBJ databases">
        <authorList>
            <person name="Chiriac C."/>
            <person name="Salcher M."/>
            <person name="Ghai R."/>
            <person name="Kavagutti S V."/>
        </authorList>
    </citation>
    <scope>NUCLEOTIDE SEQUENCE</scope>
</reference>
<dbReference type="AlphaFoldDB" id="A0A6J6SYJ1"/>
<evidence type="ECO:0000313" key="4">
    <source>
        <dbReference type="EMBL" id="CAB4990481.1"/>
    </source>
</evidence>
<protein>
    <submittedName>
        <fullName evidence="2">Unannotated protein</fullName>
    </submittedName>
</protein>
<dbReference type="Pfam" id="PF00498">
    <property type="entry name" value="FHA"/>
    <property type="match status" value="1"/>
</dbReference>
<dbReference type="InterPro" id="IPR050923">
    <property type="entry name" value="Cell_Proc_Reg/RNA_Proc"/>
</dbReference>
<dbReference type="Gene3D" id="2.60.200.20">
    <property type="match status" value="1"/>
</dbReference>
<dbReference type="CDD" id="cd00060">
    <property type="entry name" value="FHA"/>
    <property type="match status" value="1"/>
</dbReference>
<evidence type="ECO:0000313" key="2">
    <source>
        <dbReference type="EMBL" id="CAB4739910.1"/>
    </source>
</evidence>
<dbReference type="EMBL" id="CAEZYR010000031">
    <property type="protein sequence ID" value="CAB4739910.1"/>
    <property type="molecule type" value="Genomic_DNA"/>
</dbReference>
<dbReference type="SUPFAM" id="SSF49879">
    <property type="entry name" value="SMAD/FHA domain"/>
    <property type="match status" value="1"/>
</dbReference>
<evidence type="ECO:0000313" key="3">
    <source>
        <dbReference type="EMBL" id="CAB4821453.1"/>
    </source>
</evidence>
<accession>A0A6J6SYJ1</accession>
<proteinExistence type="predicted"/>